<feature type="region of interest" description="Disordered" evidence="1">
    <location>
        <begin position="68"/>
        <end position="89"/>
    </location>
</feature>
<name>A0AAN9SQ67_PSOTE</name>
<accession>A0AAN9SQ67</accession>
<keyword evidence="3" id="KW-1185">Reference proteome</keyword>
<evidence type="ECO:0000256" key="1">
    <source>
        <dbReference type="SAM" id="MobiDB-lite"/>
    </source>
</evidence>
<gene>
    <name evidence="2" type="ORF">VNO78_18552</name>
</gene>
<dbReference type="Proteomes" id="UP001386955">
    <property type="component" value="Unassembled WGS sequence"/>
</dbReference>
<comment type="caution">
    <text evidence="2">The sequence shown here is derived from an EMBL/GenBank/DDBJ whole genome shotgun (WGS) entry which is preliminary data.</text>
</comment>
<evidence type="ECO:0000313" key="2">
    <source>
        <dbReference type="EMBL" id="KAK7397382.1"/>
    </source>
</evidence>
<dbReference type="AlphaFoldDB" id="A0AAN9SQ67"/>
<dbReference type="EMBL" id="JAYMYS010000004">
    <property type="protein sequence ID" value="KAK7397382.1"/>
    <property type="molecule type" value="Genomic_DNA"/>
</dbReference>
<sequence length="176" mass="20322">MRLPYLLKGLPAILRRMKFNARPKFQRVFHFRLLKLVKTHAKRKKSIKGECEGNENAQVKAEEECKWGTSNANDGKQNKSNSKPPKPSKDYILVTLRRVQAVDSIVCRKGHSVGVDVRKRSGNRNSKAARLRSMRIQNNAIWTPIEVRTQAQSIDLVQENMDEELFKLEPYPLRDP</sequence>
<proteinExistence type="predicted"/>
<organism evidence="2 3">
    <name type="scientific">Psophocarpus tetragonolobus</name>
    <name type="common">Winged bean</name>
    <name type="synonym">Dolichos tetragonolobus</name>
    <dbReference type="NCBI Taxonomy" id="3891"/>
    <lineage>
        <taxon>Eukaryota</taxon>
        <taxon>Viridiplantae</taxon>
        <taxon>Streptophyta</taxon>
        <taxon>Embryophyta</taxon>
        <taxon>Tracheophyta</taxon>
        <taxon>Spermatophyta</taxon>
        <taxon>Magnoliopsida</taxon>
        <taxon>eudicotyledons</taxon>
        <taxon>Gunneridae</taxon>
        <taxon>Pentapetalae</taxon>
        <taxon>rosids</taxon>
        <taxon>fabids</taxon>
        <taxon>Fabales</taxon>
        <taxon>Fabaceae</taxon>
        <taxon>Papilionoideae</taxon>
        <taxon>50 kb inversion clade</taxon>
        <taxon>NPAAA clade</taxon>
        <taxon>indigoferoid/millettioid clade</taxon>
        <taxon>Phaseoleae</taxon>
        <taxon>Psophocarpus</taxon>
    </lineage>
</organism>
<evidence type="ECO:0000313" key="3">
    <source>
        <dbReference type="Proteomes" id="UP001386955"/>
    </source>
</evidence>
<reference evidence="2 3" key="1">
    <citation type="submission" date="2024-01" db="EMBL/GenBank/DDBJ databases">
        <title>The genomes of 5 underutilized Papilionoideae crops provide insights into root nodulation and disease resistanc.</title>
        <authorList>
            <person name="Jiang F."/>
        </authorList>
    </citation>
    <scope>NUCLEOTIDE SEQUENCE [LARGE SCALE GENOMIC DNA]</scope>
    <source>
        <strain evidence="2">DUOXIRENSHENG_FW03</strain>
        <tissue evidence="2">Leaves</tissue>
    </source>
</reference>
<protein>
    <submittedName>
        <fullName evidence="2">Uncharacterized protein</fullName>
    </submittedName>
</protein>